<name>A0ABQ7GZM8_DUNSA</name>
<comment type="caution">
    <text evidence="1">The sequence shown here is derived from an EMBL/GenBank/DDBJ whole genome shotgun (WGS) entry which is preliminary data.</text>
</comment>
<dbReference type="Proteomes" id="UP000815325">
    <property type="component" value="Unassembled WGS sequence"/>
</dbReference>
<dbReference type="EMBL" id="MU069524">
    <property type="protein sequence ID" value="KAF5840071.1"/>
    <property type="molecule type" value="Genomic_DNA"/>
</dbReference>
<gene>
    <name evidence="1" type="ORF">DUNSADRAFT_17806</name>
</gene>
<accession>A0ABQ7GZM8</accession>
<protein>
    <recommendedName>
        <fullName evidence="3">Encoded protein</fullName>
    </recommendedName>
</protein>
<sequence length="174" mass="19119">MLARPQLTAVVHTAPFPFYTCTCCTLSPGTNAQCRWNAPGLLHGTTWIKTEKKKQCKPRLHALFAGLHCSVHPFLENPWLPRLIATLACSRAALLYTHPFFAKRWLPHLIAMQGGAGVLQGCRPFLNAAAYTSSRLLPPEPDVLPEPSTHFPLLPPMALPQDMVALVTELHGPA</sequence>
<reference evidence="1" key="1">
    <citation type="submission" date="2017-08" db="EMBL/GenBank/DDBJ databases">
        <authorList>
            <person name="Polle J.E."/>
            <person name="Barry K."/>
            <person name="Cushman J."/>
            <person name="Schmutz J."/>
            <person name="Tran D."/>
            <person name="Hathwaick L.T."/>
            <person name="Yim W.C."/>
            <person name="Jenkins J."/>
            <person name="Mckie-Krisberg Z.M."/>
            <person name="Prochnik S."/>
            <person name="Lindquist E."/>
            <person name="Dockter R.B."/>
            <person name="Adam C."/>
            <person name="Molina H."/>
            <person name="Bunkerborg J."/>
            <person name="Jin E."/>
            <person name="Buchheim M."/>
            <person name="Magnuson J."/>
        </authorList>
    </citation>
    <scope>NUCLEOTIDE SEQUENCE</scope>
    <source>
        <strain evidence="1">CCAP 19/18</strain>
    </source>
</reference>
<evidence type="ECO:0008006" key="3">
    <source>
        <dbReference type="Google" id="ProtNLM"/>
    </source>
</evidence>
<proteinExistence type="predicted"/>
<evidence type="ECO:0000313" key="2">
    <source>
        <dbReference type="Proteomes" id="UP000815325"/>
    </source>
</evidence>
<organism evidence="1 2">
    <name type="scientific">Dunaliella salina</name>
    <name type="common">Green alga</name>
    <name type="synonym">Protococcus salinus</name>
    <dbReference type="NCBI Taxonomy" id="3046"/>
    <lineage>
        <taxon>Eukaryota</taxon>
        <taxon>Viridiplantae</taxon>
        <taxon>Chlorophyta</taxon>
        <taxon>core chlorophytes</taxon>
        <taxon>Chlorophyceae</taxon>
        <taxon>CS clade</taxon>
        <taxon>Chlamydomonadales</taxon>
        <taxon>Dunaliellaceae</taxon>
        <taxon>Dunaliella</taxon>
    </lineage>
</organism>
<evidence type="ECO:0000313" key="1">
    <source>
        <dbReference type="EMBL" id="KAF5840071.1"/>
    </source>
</evidence>
<keyword evidence="2" id="KW-1185">Reference proteome</keyword>